<name>A0AA39KBK7_ARMTA</name>
<dbReference type="GeneID" id="85365447"/>
<dbReference type="RefSeq" id="XP_060330439.1">
    <property type="nucleotide sequence ID" value="XM_060481899.1"/>
</dbReference>
<accession>A0AA39KBK7</accession>
<evidence type="ECO:0000313" key="1">
    <source>
        <dbReference type="EMBL" id="KAK0458151.1"/>
    </source>
</evidence>
<gene>
    <name evidence="1" type="ORF">EV420DRAFT_382176</name>
</gene>
<comment type="caution">
    <text evidence="1">The sequence shown here is derived from an EMBL/GenBank/DDBJ whole genome shotgun (WGS) entry which is preliminary data.</text>
</comment>
<sequence length="396" mass="44844">MSTRSKTNSALMEARKSKLERFYEKSLFIDDKTKHNNHALLGTVRLYLEDKANEVTEDPEFAPFLQFVKQILVHLMSGSQSWVGTVVNFGYVVRTIAASDVGRQAWIDSHPESQGPEDLTPYIVSYIRDSPPAIVLVDTQEHESRNRRHAIKEYSWGFVCKGVDDREDNEMFFSRELVAAYIDLEKAKADSPSSDQLTIVQSVIMIAFLHELTHTITKSLFRGLITPDMNGGQQGEAGEALERLIFGGIMCVEWLRRDFENRDLRMKRIQNLYIMRVLPNLDQEAQQDSSNEWMPRAPTGKTCFYKLEIKDLKIMLDSLDRIQIYSPAYVPDQNGIADCDAGPADGKSYVRLRVMSEARTLEVDLKSASPPSKVVGLGLDSIIAFPTKDRIVVGKD</sequence>
<protein>
    <submittedName>
        <fullName evidence="1">Uncharacterized protein</fullName>
    </submittedName>
</protein>
<organism evidence="1 2">
    <name type="scientific">Armillaria tabescens</name>
    <name type="common">Ringless honey mushroom</name>
    <name type="synonym">Agaricus tabescens</name>
    <dbReference type="NCBI Taxonomy" id="1929756"/>
    <lineage>
        <taxon>Eukaryota</taxon>
        <taxon>Fungi</taxon>
        <taxon>Dikarya</taxon>
        <taxon>Basidiomycota</taxon>
        <taxon>Agaricomycotina</taxon>
        <taxon>Agaricomycetes</taxon>
        <taxon>Agaricomycetidae</taxon>
        <taxon>Agaricales</taxon>
        <taxon>Marasmiineae</taxon>
        <taxon>Physalacriaceae</taxon>
        <taxon>Desarmillaria</taxon>
    </lineage>
</organism>
<dbReference type="AlphaFoldDB" id="A0AA39KBK7"/>
<evidence type="ECO:0000313" key="2">
    <source>
        <dbReference type="Proteomes" id="UP001175211"/>
    </source>
</evidence>
<proteinExistence type="predicted"/>
<dbReference type="EMBL" id="JAUEPS010000018">
    <property type="protein sequence ID" value="KAK0458151.1"/>
    <property type="molecule type" value="Genomic_DNA"/>
</dbReference>
<reference evidence="1" key="1">
    <citation type="submission" date="2023-06" db="EMBL/GenBank/DDBJ databases">
        <authorList>
            <consortium name="Lawrence Berkeley National Laboratory"/>
            <person name="Ahrendt S."/>
            <person name="Sahu N."/>
            <person name="Indic B."/>
            <person name="Wong-Bajracharya J."/>
            <person name="Merenyi Z."/>
            <person name="Ke H.-M."/>
            <person name="Monk M."/>
            <person name="Kocsube S."/>
            <person name="Drula E."/>
            <person name="Lipzen A."/>
            <person name="Balint B."/>
            <person name="Henrissat B."/>
            <person name="Andreopoulos B."/>
            <person name="Martin F.M."/>
            <person name="Harder C.B."/>
            <person name="Rigling D."/>
            <person name="Ford K.L."/>
            <person name="Foster G.D."/>
            <person name="Pangilinan J."/>
            <person name="Papanicolaou A."/>
            <person name="Barry K."/>
            <person name="LaButti K."/>
            <person name="Viragh M."/>
            <person name="Koriabine M."/>
            <person name="Yan M."/>
            <person name="Riley R."/>
            <person name="Champramary S."/>
            <person name="Plett K.L."/>
            <person name="Tsai I.J."/>
            <person name="Slot J."/>
            <person name="Sipos G."/>
            <person name="Plett J."/>
            <person name="Nagy L.G."/>
            <person name="Grigoriev I.V."/>
        </authorList>
    </citation>
    <scope>NUCLEOTIDE SEQUENCE</scope>
    <source>
        <strain evidence="1">CCBAS 213</strain>
    </source>
</reference>
<dbReference type="Proteomes" id="UP001175211">
    <property type="component" value="Unassembled WGS sequence"/>
</dbReference>
<keyword evidence="2" id="KW-1185">Reference proteome</keyword>